<evidence type="ECO:0000313" key="2">
    <source>
        <dbReference type="Proteomes" id="UP001642409"/>
    </source>
</evidence>
<protein>
    <submittedName>
        <fullName evidence="1">Hypothetical_protein</fullName>
    </submittedName>
</protein>
<evidence type="ECO:0000313" key="1">
    <source>
        <dbReference type="EMBL" id="CAL5992011.1"/>
    </source>
</evidence>
<name>A0ABP1HGK1_9EUKA</name>
<sequence>MDIYLQSCLQLPAAAGLNLPANCFDNPAESAGKRTIPAEKGALVWSVFNIGGQTYRYEVISATYIDLISRFNLTLQIQNLDQTPFWAKQIIQTSTKKLLNYYFNFYSSLQPYL</sequence>
<organism evidence="1 2">
    <name type="scientific">Hexamita inflata</name>
    <dbReference type="NCBI Taxonomy" id="28002"/>
    <lineage>
        <taxon>Eukaryota</taxon>
        <taxon>Metamonada</taxon>
        <taxon>Diplomonadida</taxon>
        <taxon>Hexamitidae</taxon>
        <taxon>Hexamitinae</taxon>
        <taxon>Hexamita</taxon>
    </lineage>
</organism>
<reference evidence="1 2" key="1">
    <citation type="submission" date="2024-07" db="EMBL/GenBank/DDBJ databases">
        <authorList>
            <person name="Akdeniz Z."/>
        </authorList>
    </citation>
    <scope>NUCLEOTIDE SEQUENCE [LARGE SCALE GENOMIC DNA]</scope>
</reference>
<proteinExistence type="predicted"/>
<comment type="caution">
    <text evidence="1">The sequence shown here is derived from an EMBL/GenBank/DDBJ whole genome shotgun (WGS) entry which is preliminary data.</text>
</comment>
<dbReference type="EMBL" id="CAXDID020000028">
    <property type="protein sequence ID" value="CAL5992011.1"/>
    <property type="molecule type" value="Genomic_DNA"/>
</dbReference>
<accession>A0ABP1HGK1</accession>
<gene>
    <name evidence="1" type="ORF">HINF_LOCUS12372</name>
</gene>
<keyword evidence="2" id="KW-1185">Reference proteome</keyword>
<dbReference type="Proteomes" id="UP001642409">
    <property type="component" value="Unassembled WGS sequence"/>
</dbReference>